<proteinExistence type="predicted"/>
<dbReference type="Gene3D" id="1.10.8.60">
    <property type="match status" value="1"/>
</dbReference>
<keyword evidence="2" id="KW-0067">ATP-binding</keyword>
<dbReference type="PRINTS" id="PR01590">
    <property type="entry name" value="HTHFIS"/>
</dbReference>
<dbReference type="PANTHER" id="PTHR32071">
    <property type="entry name" value="TRANSCRIPTIONAL REGULATORY PROTEIN"/>
    <property type="match status" value="1"/>
</dbReference>
<dbReference type="Proteomes" id="UP000503640">
    <property type="component" value="Unassembled WGS sequence"/>
</dbReference>
<dbReference type="GO" id="GO:0006355">
    <property type="term" value="P:regulation of DNA-templated transcription"/>
    <property type="evidence" value="ECO:0007669"/>
    <property type="project" value="InterPro"/>
</dbReference>
<feature type="region of interest" description="Disordered" evidence="6">
    <location>
        <begin position="382"/>
        <end position="417"/>
    </location>
</feature>
<evidence type="ECO:0000256" key="2">
    <source>
        <dbReference type="ARBA" id="ARBA00022840"/>
    </source>
</evidence>
<feature type="domain" description="Sigma-54 factor interaction" evidence="7">
    <location>
        <begin position="145"/>
        <end position="373"/>
    </location>
</feature>
<dbReference type="InterPro" id="IPR002197">
    <property type="entry name" value="HTH_Fis"/>
</dbReference>
<dbReference type="InterPro" id="IPR025944">
    <property type="entry name" value="Sigma_54_int_dom_CS"/>
</dbReference>
<protein>
    <submittedName>
        <fullName evidence="8">Sigma-54-dependent Fis family transcriptional regulator</fullName>
    </submittedName>
</protein>
<dbReference type="PANTHER" id="PTHR32071:SF117">
    <property type="entry name" value="PTS-DEPENDENT DIHYDROXYACETONE KINASE OPERON REGULATORY PROTEIN-RELATED"/>
    <property type="match status" value="1"/>
</dbReference>
<evidence type="ECO:0000256" key="6">
    <source>
        <dbReference type="SAM" id="MobiDB-lite"/>
    </source>
</evidence>
<dbReference type="SMART" id="SM00382">
    <property type="entry name" value="AAA"/>
    <property type="match status" value="1"/>
</dbReference>
<evidence type="ECO:0000256" key="5">
    <source>
        <dbReference type="ARBA" id="ARBA00023163"/>
    </source>
</evidence>
<sequence length="464" mass="50177">MTELARDAAFAAVSTAFGSIGRVCMALDGRFCVRHVSSQLDLLLGPGAAKRVIGEPIEKLLGPELFADGSALRLALAAGEKREGWRALLHGESGATRLLSITAAPLQSDPYGVCDPSAVYLLVLRPAEDDPACAGSREPLAGPGLICRSQAMGRVFRLVETLQHSESSILITGESGTGKEVMARTIHAHSPRQHGPFVAVNAAALPGDLLESELFGHVRGAFTGAVRDRPGRFELATDGTLFLDEVGDVPLHLQVKLLRVLQERTYERVGDGTTRQTNARIIAATNRDLRRAVAAGAFREDLYYRLKVFPIELPPLRARREDIEPIASYLLARVGARTGRALRFSPEALRALMSHDWPGNVRELENALEFGATVCRGQTLQPEDLPPEVVSPAPRVPAPAPAAAPAPTPTPVPWRSDAGVGLPDDRILLQHALEAHRWNRLETARALGVSRSTLWRRMRTAGLE</sequence>
<dbReference type="InterPro" id="IPR058031">
    <property type="entry name" value="AAA_lid_NorR"/>
</dbReference>
<keyword evidence="4" id="KW-0238">DNA-binding</keyword>
<keyword evidence="5" id="KW-0804">Transcription</keyword>
<dbReference type="Pfam" id="PF00158">
    <property type="entry name" value="Sigma54_activat"/>
    <property type="match status" value="1"/>
</dbReference>
<dbReference type="PROSITE" id="PS50045">
    <property type="entry name" value="SIGMA54_INTERACT_4"/>
    <property type="match status" value="1"/>
</dbReference>
<evidence type="ECO:0000259" key="7">
    <source>
        <dbReference type="PROSITE" id="PS50045"/>
    </source>
</evidence>
<gene>
    <name evidence="8" type="ORF">AMYX_07710</name>
</gene>
<dbReference type="InterPro" id="IPR002078">
    <property type="entry name" value="Sigma_54_int"/>
</dbReference>
<dbReference type="PROSITE" id="PS00688">
    <property type="entry name" value="SIGMA54_INTERACT_3"/>
    <property type="match status" value="1"/>
</dbReference>
<dbReference type="FunFam" id="3.40.50.300:FF:000006">
    <property type="entry name" value="DNA-binding transcriptional regulator NtrC"/>
    <property type="match status" value="1"/>
</dbReference>
<name>A0A7I9VIR3_9BACT</name>
<evidence type="ECO:0000313" key="8">
    <source>
        <dbReference type="EMBL" id="GEJ56030.1"/>
    </source>
</evidence>
<dbReference type="SUPFAM" id="SSF52540">
    <property type="entry name" value="P-loop containing nucleoside triphosphate hydrolases"/>
    <property type="match status" value="1"/>
</dbReference>
<evidence type="ECO:0000256" key="4">
    <source>
        <dbReference type="ARBA" id="ARBA00023125"/>
    </source>
</evidence>
<keyword evidence="1" id="KW-0547">Nucleotide-binding</keyword>
<accession>A0A7I9VIR3</accession>
<keyword evidence="9" id="KW-1185">Reference proteome</keyword>
<feature type="compositionally biased region" description="Pro residues" evidence="6">
    <location>
        <begin position="394"/>
        <end position="412"/>
    </location>
</feature>
<evidence type="ECO:0000256" key="1">
    <source>
        <dbReference type="ARBA" id="ARBA00022741"/>
    </source>
</evidence>
<dbReference type="PROSITE" id="PS00675">
    <property type="entry name" value="SIGMA54_INTERACT_1"/>
    <property type="match status" value="1"/>
</dbReference>
<dbReference type="AlphaFoldDB" id="A0A7I9VIR3"/>
<dbReference type="InterPro" id="IPR009057">
    <property type="entry name" value="Homeodomain-like_sf"/>
</dbReference>
<dbReference type="Pfam" id="PF02954">
    <property type="entry name" value="HTH_8"/>
    <property type="match status" value="1"/>
</dbReference>
<comment type="caution">
    <text evidence="8">The sequence shown here is derived from an EMBL/GenBank/DDBJ whole genome shotgun (WGS) entry which is preliminary data.</text>
</comment>
<dbReference type="InterPro" id="IPR003593">
    <property type="entry name" value="AAA+_ATPase"/>
</dbReference>
<evidence type="ECO:0000313" key="9">
    <source>
        <dbReference type="Proteomes" id="UP000503640"/>
    </source>
</evidence>
<evidence type="ECO:0000256" key="3">
    <source>
        <dbReference type="ARBA" id="ARBA00023015"/>
    </source>
</evidence>
<dbReference type="Gene3D" id="3.40.50.300">
    <property type="entry name" value="P-loop containing nucleotide triphosphate hydrolases"/>
    <property type="match status" value="1"/>
</dbReference>
<dbReference type="InterPro" id="IPR027417">
    <property type="entry name" value="P-loop_NTPase"/>
</dbReference>
<dbReference type="GO" id="GO:0005524">
    <property type="term" value="F:ATP binding"/>
    <property type="evidence" value="ECO:0007669"/>
    <property type="project" value="UniProtKB-KW"/>
</dbReference>
<organism evidence="8 9">
    <name type="scientific">Anaeromyxobacter diazotrophicus</name>
    <dbReference type="NCBI Taxonomy" id="2590199"/>
    <lineage>
        <taxon>Bacteria</taxon>
        <taxon>Pseudomonadati</taxon>
        <taxon>Myxococcota</taxon>
        <taxon>Myxococcia</taxon>
        <taxon>Myxococcales</taxon>
        <taxon>Cystobacterineae</taxon>
        <taxon>Anaeromyxobacteraceae</taxon>
        <taxon>Anaeromyxobacter</taxon>
    </lineage>
</organism>
<dbReference type="Pfam" id="PF25601">
    <property type="entry name" value="AAA_lid_14"/>
    <property type="match status" value="1"/>
</dbReference>
<reference evidence="9" key="1">
    <citation type="journal article" date="2020" name="Appl. Environ. Microbiol.">
        <title>Diazotrophic Anaeromyxobacter Isolates from Soils.</title>
        <authorList>
            <person name="Masuda Y."/>
            <person name="Yamanaka H."/>
            <person name="Xu Z.X."/>
            <person name="Shiratori Y."/>
            <person name="Aono T."/>
            <person name="Amachi S."/>
            <person name="Senoo K."/>
            <person name="Itoh H."/>
        </authorList>
    </citation>
    <scope>NUCLEOTIDE SEQUENCE [LARGE SCALE GENOMIC DNA]</scope>
    <source>
        <strain evidence="9">R267</strain>
    </source>
</reference>
<dbReference type="InterPro" id="IPR025662">
    <property type="entry name" value="Sigma_54_int_dom_ATP-bd_1"/>
</dbReference>
<dbReference type="Gene3D" id="1.10.10.60">
    <property type="entry name" value="Homeodomain-like"/>
    <property type="match status" value="1"/>
</dbReference>
<dbReference type="SUPFAM" id="SSF46689">
    <property type="entry name" value="Homeodomain-like"/>
    <property type="match status" value="1"/>
</dbReference>
<dbReference type="EMBL" id="BJTG01000002">
    <property type="protein sequence ID" value="GEJ56030.1"/>
    <property type="molecule type" value="Genomic_DNA"/>
</dbReference>
<dbReference type="CDD" id="cd00009">
    <property type="entry name" value="AAA"/>
    <property type="match status" value="1"/>
</dbReference>
<keyword evidence="3" id="KW-0805">Transcription regulation</keyword>
<dbReference type="GO" id="GO:0043565">
    <property type="term" value="F:sequence-specific DNA binding"/>
    <property type="evidence" value="ECO:0007669"/>
    <property type="project" value="InterPro"/>
</dbReference>